<dbReference type="InterPro" id="IPR025366">
    <property type="entry name" value="DUF4270"/>
</dbReference>
<accession>A0A6P1QU56</accession>
<dbReference type="Proteomes" id="UP000464318">
    <property type="component" value="Chromosome"/>
</dbReference>
<dbReference type="RefSeq" id="WP_160223693.1">
    <property type="nucleotide sequence ID" value="NZ_QYCZ01000001.1"/>
</dbReference>
<proteinExistence type="predicted"/>
<dbReference type="OrthoDB" id="1466062at2"/>
<dbReference type="Pfam" id="PF14092">
    <property type="entry name" value="DUF4270"/>
    <property type="match status" value="1"/>
</dbReference>
<protein>
    <submittedName>
        <fullName evidence="1">DUF4270 family protein</fullName>
    </submittedName>
</protein>
<keyword evidence="2" id="KW-1185">Reference proteome</keyword>
<evidence type="ECO:0000313" key="2">
    <source>
        <dbReference type="Proteomes" id="UP000464318"/>
    </source>
</evidence>
<dbReference type="EMBL" id="CP029149">
    <property type="protein sequence ID" value="QHN64573.1"/>
    <property type="molecule type" value="Genomic_DNA"/>
</dbReference>
<dbReference type="KEGG" id="bcad:DBX24_01035"/>
<name>A0A6P1QU56_9FLAO</name>
<gene>
    <name evidence="1" type="ORF">DBX24_01035</name>
</gene>
<organism evidence="1 2">
    <name type="scientific">Bergeyella cardium</name>
    <dbReference type="NCBI Taxonomy" id="1585976"/>
    <lineage>
        <taxon>Bacteria</taxon>
        <taxon>Pseudomonadati</taxon>
        <taxon>Bacteroidota</taxon>
        <taxon>Flavobacteriia</taxon>
        <taxon>Flavobacteriales</taxon>
        <taxon>Weeksellaceae</taxon>
        <taxon>Bergeyella</taxon>
    </lineage>
</organism>
<dbReference type="AlphaFoldDB" id="A0A6P1QU56"/>
<sequence>MITGSLVLWSCESDPDNLGSQFFENNLAQGVDESYDLVAYNISNSDTLRADGRITGTVRKDTVVLGAFKENQFGGQKASFVSQVRLASFNPDFGTNPRIDSVVLSLRPKYLTGTANETTTTDENIVWGADNTPAKKVVKTYPVYKYGNASNTITINVNEINDFLGSVNDIYYSDKSVTEGALLGSKSFNGKISSVEVTKKSDNSSLLSRPATIRMNLDANFFKTKIFDKKGSAELSNLSNFIRYFKGLKISIAETDGYLMKLQIPKDGDITIYYKKEVTANGTTKTENATFTLNLGSSNASFSKIEYDRTGSAAATALASANSTSGDAKLYVQGMGGPNFGVKIPDATINALKNKFTTDKVGILSAKFRFYTDANLWNNSFAKPQAFTVMQNKQDANGKTLYEFLKDLSAFEYQANYRLTQGYDLASHPSYYEINITQTLKDLVEKEGQTNQDFIIKLGQYLVNTSSGKKGLYGQNVDSRIYSPERVILVGTDAGNDKRAQLLITYIKK</sequence>
<reference evidence="1 2" key="1">
    <citation type="submission" date="2018-04" db="EMBL/GenBank/DDBJ databases">
        <title>Characteristic and Complete Genome Sequencing of A Novel Member of Infective Endocarditis Causative Bacteria: Bergeyella cardium QL-PH.</title>
        <authorList>
            <person name="Pan H."/>
            <person name="Sun E."/>
            <person name="Zhang Y."/>
        </authorList>
    </citation>
    <scope>NUCLEOTIDE SEQUENCE [LARGE SCALE GENOMIC DNA]</scope>
    <source>
        <strain evidence="1 2">HPQL</strain>
    </source>
</reference>
<evidence type="ECO:0000313" key="1">
    <source>
        <dbReference type="EMBL" id="QHN64573.1"/>
    </source>
</evidence>